<dbReference type="SUPFAM" id="SSF55550">
    <property type="entry name" value="SH2 domain"/>
    <property type="match status" value="1"/>
</dbReference>
<dbReference type="OrthoDB" id="4062651at2759"/>
<evidence type="ECO:0000259" key="5">
    <source>
        <dbReference type="PROSITE" id="PS50001"/>
    </source>
</evidence>
<dbReference type="SMART" id="SM00252">
    <property type="entry name" value="SH2"/>
    <property type="match status" value="1"/>
</dbReference>
<evidence type="ECO:0000313" key="6">
    <source>
        <dbReference type="EMBL" id="KAJ8367937.1"/>
    </source>
</evidence>
<evidence type="ECO:0000256" key="2">
    <source>
        <dbReference type="ARBA" id="ARBA00022741"/>
    </source>
</evidence>
<evidence type="ECO:0000313" key="7">
    <source>
        <dbReference type="Proteomes" id="UP001152622"/>
    </source>
</evidence>
<keyword evidence="1" id="KW-0519">Myristate</keyword>
<dbReference type="Pfam" id="PF00017">
    <property type="entry name" value="SH2"/>
    <property type="match status" value="1"/>
</dbReference>
<proteinExistence type="predicted"/>
<keyword evidence="2" id="KW-0547">Nucleotide-binding</keyword>
<evidence type="ECO:0000256" key="1">
    <source>
        <dbReference type="ARBA" id="ARBA00022707"/>
    </source>
</evidence>
<keyword evidence="7" id="KW-1185">Reference proteome</keyword>
<keyword evidence="1" id="KW-0449">Lipoprotein</keyword>
<dbReference type="PANTHER" id="PTHR24418">
    <property type="entry name" value="TYROSINE-PROTEIN KINASE"/>
    <property type="match status" value="1"/>
</dbReference>
<keyword evidence="3" id="KW-0067">ATP-binding</keyword>
<gene>
    <name evidence="6" type="ORF">SKAU_G00079650</name>
</gene>
<dbReference type="EMBL" id="JAINUF010000003">
    <property type="protein sequence ID" value="KAJ8367937.1"/>
    <property type="molecule type" value="Genomic_DNA"/>
</dbReference>
<sequence length="297" mass="33079">MDSSSRTDWGCRCGRRAHSCRGSRARRHEDGRYSSTRRCRGRGGADSTHRRCGNVSGGAYSLSIRDWDDAKGDHVKHYKIRKLDNGGYYITTRTQFDTVPQLVEHYTERAAGLCCRLIGSCRRGIPKLADLSVKTKDVWEIPRESLQLIKKLGNGQFGEVWMGCNDGLCYFLTTPCPNSTPQTMGLGRDAWEISRDTLKLNRKLGHGCFGDVWMGERALYRPVSSRRGCPAACKYVWLSRSAVSNVLCVRRRPALSAALSVPPPMSADFALSRTPCPGGQWHPALSPQSPVPPQFPM</sequence>
<dbReference type="Gene3D" id="3.30.505.10">
    <property type="entry name" value="SH2 domain"/>
    <property type="match status" value="1"/>
</dbReference>
<keyword evidence="4" id="KW-0727">SH2 domain</keyword>
<accession>A0A9Q1J4C5</accession>
<dbReference type="GO" id="GO:0005524">
    <property type="term" value="F:ATP binding"/>
    <property type="evidence" value="ECO:0007669"/>
    <property type="project" value="UniProtKB-KW"/>
</dbReference>
<comment type="caution">
    <text evidence="6">The sequence shown here is derived from an EMBL/GenBank/DDBJ whole genome shotgun (WGS) entry which is preliminary data.</text>
</comment>
<dbReference type="Gene3D" id="3.30.200.20">
    <property type="entry name" value="Phosphorylase Kinase, domain 1"/>
    <property type="match status" value="2"/>
</dbReference>
<dbReference type="PRINTS" id="PR00401">
    <property type="entry name" value="SH2DOMAIN"/>
</dbReference>
<dbReference type="InterPro" id="IPR000980">
    <property type="entry name" value="SH2"/>
</dbReference>
<name>A0A9Q1J4C5_SYNKA</name>
<protein>
    <recommendedName>
        <fullName evidence="5">SH2 domain-containing protein</fullName>
    </recommendedName>
</protein>
<dbReference type="InterPro" id="IPR036860">
    <property type="entry name" value="SH2_dom_sf"/>
</dbReference>
<dbReference type="Proteomes" id="UP001152622">
    <property type="component" value="Chromosome 3"/>
</dbReference>
<reference evidence="6" key="1">
    <citation type="journal article" date="2023" name="Science">
        <title>Genome structures resolve the early diversification of teleost fishes.</title>
        <authorList>
            <person name="Parey E."/>
            <person name="Louis A."/>
            <person name="Montfort J."/>
            <person name="Bouchez O."/>
            <person name="Roques C."/>
            <person name="Iampietro C."/>
            <person name="Lluch J."/>
            <person name="Castinel A."/>
            <person name="Donnadieu C."/>
            <person name="Desvignes T."/>
            <person name="Floi Bucao C."/>
            <person name="Jouanno E."/>
            <person name="Wen M."/>
            <person name="Mejri S."/>
            <person name="Dirks R."/>
            <person name="Jansen H."/>
            <person name="Henkel C."/>
            <person name="Chen W.J."/>
            <person name="Zahm M."/>
            <person name="Cabau C."/>
            <person name="Klopp C."/>
            <person name="Thompson A.W."/>
            <person name="Robinson-Rechavi M."/>
            <person name="Braasch I."/>
            <person name="Lecointre G."/>
            <person name="Bobe J."/>
            <person name="Postlethwait J.H."/>
            <person name="Berthelot C."/>
            <person name="Roest Crollius H."/>
            <person name="Guiguen Y."/>
        </authorList>
    </citation>
    <scope>NUCLEOTIDE SEQUENCE</scope>
    <source>
        <strain evidence="6">WJC10195</strain>
    </source>
</reference>
<organism evidence="6 7">
    <name type="scientific">Synaphobranchus kaupii</name>
    <name type="common">Kaup's arrowtooth eel</name>
    <dbReference type="NCBI Taxonomy" id="118154"/>
    <lineage>
        <taxon>Eukaryota</taxon>
        <taxon>Metazoa</taxon>
        <taxon>Chordata</taxon>
        <taxon>Craniata</taxon>
        <taxon>Vertebrata</taxon>
        <taxon>Euteleostomi</taxon>
        <taxon>Actinopterygii</taxon>
        <taxon>Neopterygii</taxon>
        <taxon>Teleostei</taxon>
        <taxon>Anguilliformes</taxon>
        <taxon>Synaphobranchidae</taxon>
        <taxon>Synaphobranchus</taxon>
    </lineage>
</organism>
<dbReference type="AlphaFoldDB" id="A0A9Q1J4C5"/>
<dbReference type="PROSITE" id="PS50001">
    <property type="entry name" value="SH2"/>
    <property type="match status" value="1"/>
</dbReference>
<evidence type="ECO:0000256" key="4">
    <source>
        <dbReference type="PROSITE-ProRule" id="PRU00191"/>
    </source>
</evidence>
<dbReference type="InterPro" id="IPR050198">
    <property type="entry name" value="Non-receptor_tyrosine_kinases"/>
</dbReference>
<evidence type="ECO:0000256" key="3">
    <source>
        <dbReference type="ARBA" id="ARBA00022840"/>
    </source>
</evidence>
<feature type="domain" description="SH2" evidence="5">
    <location>
        <begin position="50"/>
        <end position="121"/>
    </location>
</feature>